<dbReference type="AlphaFoldDB" id="A0A1E3AVU0"/>
<proteinExistence type="predicted"/>
<dbReference type="Gene3D" id="3.40.50.10180">
    <property type="entry name" value="Glycerate kinase, MOFRL-like N-terminal domain"/>
    <property type="match status" value="1"/>
</dbReference>
<evidence type="ECO:0000313" key="2">
    <source>
        <dbReference type="EMBL" id="ODM12805.1"/>
    </source>
</evidence>
<evidence type="ECO:0000259" key="1">
    <source>
        <dbReference type="Pfam" id="PF13660"/>
    </source>
</evidence>
<comment type="caution">
    <text evidence="2">The sequence shown here is derived from an EMBL/GenBank/DDBJ whole genome shotgun (WGS) entry which is preliminary data.</text>
</comment>
<dbReference type="Proteomes" id="UP000095003">
    <property type="component" value="Unassembled WGS sequence"/>
</dbReference>
<dbReference type="SUPFAM" id="SSF82544">
    <property type="entry name" value="GckA/TtuD-like"/>
    <property type="match status" value="1"/>
</dbReference>
<dbReference type="InterPro" id="IPR025286">
    <property type="entry name" value="MOFRL_assoc_dom"/>
</dbReference>
<dbReference type="RefSeq" id="WP_069155635.1">
    <property type="nucleotide sequence ID" value="NZ_DBFYTC010000151.1"/>
</dbReference>
<dbReference type="GeneID" id="93305400"/>
<evidence type="ECO:0000313" key="3">
    <source>
        <dbReference type="Proteomes" id="UP000095003"/>
    </source>
</evidence>
<dbReference type="Pfam" id="PF13660">
    <property type="entry name" value="DUF4147"/>
    <property type="match status" value="1"/>
</dbReference>
<sequence length="82" mass="9395">MKTEYKDAEIIIRNAINEVLSDKVVCTVFNGRECMDNVYIVAVGKAAWKMAYTCKKILDAYIKKDIILTRYGCAQKDLTILR</sequence>
<name>A0A1E3AVU0_9FIRM</name>
<dbReference type="EMBL" id="MCGI01000001">
    <property type="protein sequence ID" value="ODM12805.1"/>
    <property type="molecule type" value="Genomic_DNA"/>
</dbReference>
<organism evidence="2 3">
    <name type="scientific">Eisenbergiella tayi</name>
    <dbReference type="NCBI Taxonomy" id="1432052"/>
    <lineage>
        <taxon>Bacteria</taxon>
        <taxon>Bacillati</taxon>
        <taxon>Bacillota</taxon>
        <taxon>Clostridia</taxon>
        <taxon>Lachnospirales</taxon>
        <taxon>Lachnospiraceae</taxon>
        <taxon>Eisenbergiella</taxon>
    </lineage>
</organism>
<gene>
    <name evidence="2" type="ORF">BEH84_00520</name>
</gene>
<feature type="domain" description="MOFRL-associated" evidence="1">
    <location>
        <begin position="8"/>
        <end position="76"/>
    </location>
</feature>
<reference evidence="2 3" key="1">
    <citation type="submission" date="2016-07" db="EMBL/GenBank/DDBJ databases">
        <title>Characterization of isolates of Eisenbergiella tayi derived from blood cultures, using whole genome sequencing.</title>
        <authorList>
            <person name="Burdz T."/>
            <person name="Wiebe D."/>
            <person name="Huynh C."/>
            <person name="Bernard K."/>
        </authorList>
    </citation>
    <scope>NUCLEOTIDE SEQUENCE [LARGE SCALE GENOMIC DNA]</scope>
    <source>
        <strain evidence="2 3">NML 120489</strain>
    </source>
</reference>
<accession>A0A1E3AVU0</accession>
<dbReference type="InterPro" id="IPR038614">
    <property type="entry name" value="GK_N_sf"/>
</dbReference>
<protein>
    <recommendedName>
        <fullName evidence="1">MOFRL-associated domain-containing protein</fullName>
    </recommendedName>
</protein>